<dbReference type="InterPro" id="IPR013083">
    <property type="entry name" value="Znf_RING/FYVE/PHD"/>
</dbReference>
<feature type="region of interest" description="Disordered" evidence="11">
    <location>
        <begin position="57"/>
        <end position="77"/>
    </location>
</feature>
<feature type="domain" description="RING-type" evidence="12">
    <location>
        <begin position="164"/>
        <end position="205"/>
    </location>
</feature>
<dbReference type="PROSITE" id="PS50089">
    <property type="entry name" value="ZF_RING_2"/>
    <property type="match status" value="1"/>
</dbReference>
<evidence type="ECO:0000313" key="13">
    <source>
        <dbReference type="WBParaSite" id="ECPE_0001422501-mRNA-1"/>
    </source>
</evidence>
<keyword evidence="7" id="KW-0862">Zinc</keyword>
<reference evidence="13" key="1">
    <citation type="submission" date="2016-06" db="UniProtKB">
        <authorList>
            <consortium name="WormBaseParasite"/>
        </authorList>
    </citation>
    <scope>IDENTIFICATION</scope>
</reference>
<dbReference type="WBParaSite" id="ECPE_0001422501-mRNA-1">
    <property type="protein sequence ID" value="ECPE_0001422501-mRNA-1"/>
    <property type="gene ID" value="ECPE_0001422501"/>
</dbReference>
<keyword evidence="9" id="KW-0472">Membrane</keyword>
<dbReference type="PANTHER" id="PTHR46913">
    <property type="entry name" value="RING-H2 FINGER PROTEIN ATL16"/>
    <property type="match status" value="1"/>
</dbReference>
<comment type="subcellular location">
    <subcellularLocation>
        <location evidence="1">Membrane</location>
        <topology evidence="1">Single-pass membrane protein</topology>
    </subcellularLocation>
</comment>
<evidence type="ECO:0000256" key="3">
    <source>
        <dbReference type="ARBA" id="ARBA00022679"/>
    </source>
</evidence>
<dbReference type="CDD" id="cd16473">
    <property type="entry name" value="RING-H2_RNF103"/>
    <property type="match status" value="1"/>
</dbReference>
<dbReference type="GO" id="GO:0008270">
    <property type="term" value="F:zinc ion binding"/>
    <property type="evidence" value="ECO:0007669"/>
    <property type="project" value="UniProtKB-KW"/>
</dbReference>
<organism evidence="13">
    <name type="scientific">Echinostoma caproni</name>
    <dbReference type="NCBI Taxonomy" id="27848"/>
    <lineage>
        <taxon>Eukaryota</taxon>
        <taxon>Metazoa</taxon>
        <taxon>Spiralia</taxon>
        <taxon>Lophotrochozoa</taxon>
        <taxon>Platyhelminthes</taxon>
        <taxon>Trematoda</taxon>
        <taxon>Digenea</taxon>
        <taxon>Plagiorchiida</taxon>
        <taxon>Echinostomata</taxon>
        <taxon>Echinostomatoidea</taxon>
        <taxon>Echinostomatidae</taxon>
        <taxon>Echinostoma</taxon>
    </lineage>
</organism>
<keyword evidence="3" id="KW-0808">Transferase</keyword>
<feature type="compositionally biased region" description="Polar residues" evidence="11">
    <location>
        <begin position="221"/>
        <end position="231"/>
    </location>
</feature>
<dbReference type="GO" id="GO:0016740">
    <property type="term" value="F:transferase activity"/>
    <property type="evidence" value="ECO:0007669"/>
    <property type="project" value="UniProtKB-KW"/>
</dbReference>
<feature type="compositionally biased region" description="Polar residues" evidence="11">
    <location>
        <begin position="102"/>
        <end position="117"/>
    </location>
</feature>
<evidence type="ECO:0000256" key="11">
    <source>
        <dbReference type="SAM" id="MobiDB-lite"/>
    </source>
</evidence>
<dbReference type="GO" id="GO:0016020">
    <property type="term" value="C:membrane"/>
    <property type="evidence" value="ECO:0007669"/>
    <property type="project" value="UniProtKB-SubCell"/>
</dbReference>
<keyword evidence="4" id="KW-0812">Transmembrane</keyword>
<feature type="region of interest" description="Disordered" evidence="11">
    <location>
        <begin position="220"/>
        <end position="365"/>
    </location>
</feature>
<dbReference type="InterPro" id="IPR001841">
    <property type="entry name" value="Znf_RING"/>
</dbReference>
<evidence type="ECO:0000256" key="9">
    <source>
        <dbReference type="ARBA" id="ARBA00023136"/>
    </source>
</evidence>
<keyword evidence="5" id="KW-0479">Metal-binding</keyword>
<evidence type="ECO:0000256" key="10">
    <source>
        <dbReference type="PROSITE-ProRule" id="PRU00175"/>
    </source>
</evidence>
<keyword evidence="8" id="KW-1133">Transmembrane helix</keyword>
<feature type="compositionally biased region" description="Polar residues" evidence="11">
    <location>
        <begin position="241"/>
        <end position="279"/>
    </location>
</feature>
<feature type="region of interest" description="Disordered" evidence="11">
    <location>
        <begin position="100"/>
        <end position="125"/>
    </location>
</feature>
<evidence type="ECO:0000256" key="4">
    <source>
        <dbReference type="ARBA" id="ARBA00022692"/>
    </source>
</evidence>
<sequence>LLALRRDISHIPQNVRRSTGVTLNGEVVERPSVNSRWGRHMNTDPVQIDRSRLQWYDSNTRRSLAPPPPATNRSEPCGRLTASELAKLPLSTFRVQPGLLSESANSSGDSPANSSGTPVCVRNRNESNVDFSPGSAYLQPISRLATLVEIQPLQSSPGRGFPECEVCLTEYQNKDRLRHLPCGHAFHSKCIDIWFNQSSTCPKCRAGVRTGLKRLERNRARNVTANRSTVNAPVRAIRQRTAASTSVTGRRTARRNQSTSHTPIQQACRAQSTARARNQLSTSLSSSHNTSSDNSFQQTDPPGSASGAPQGSIDPDPDTNSQSQPRSSSSDLTVPTVEEVTRSASEPRSGSVSGTAPNRIINTRSTESRVSNIRPLLSGTMDKVTNDLLVFFGFSH</sequence>
<dbReference type="Gene3D" id="3.30.40.10">
    <property type="entry name" value="Zinc/RING finger domain, C3HC4 (zinc finger)"/>
    <property type="match status" value="1"/>
</dbReference>
<name>A0A183B4Q0_9TREM</name>
<accession>A0A183B4Q0</accession>
<evidence type="ECO:0000256" key="1">
    <source>
        <dbReference type="ARBA" id="ARBA00004167"/>
    </source>
</evidence>
<dbReference type="SMART" id="SM00184">
    <property type="entry name" value="RING"/>
    <property type="match status" value="1"/>
</dbReference>
<dbReference type="PANTHER" id="PTHR46913:SF1">
    <property type="entry name" value="RING-H2 FINGER PROTEIN ATL16"/>
    <property type="match status" value="1"/>
</dbReference>
<evidence type="ECO:0000256" key="7">
    <source>
        <dbReference type="ARBA" id="ARBA00022833"/>
    </source>
</evidence>
<feature type="compositionally biased region" description="Polar residues" evidence="11">
    <location>
        <begin position="342"/>
        <end position="365"/>
    </location>
</feature>
<dbReference type="AlphaFoldDB" id="A0A183B4Q0"/>
<evidence type="ECO:0000259" key="12">
    <source>
        <dbReference type="PROSITE" id="PS50089"/>
    </source>
</evidence>
<evidence type="ECO:0000256" key="8">
    <source>
        <dbReference type="ARBA" id="ARBA00022989"/>
    </source>
</evidence>
<dbReference type="SUPFAM" id="SSF57850">
    <property type="entry name" value="RING/U-box"/>
    <property type="match status" value="1"/>
</dbReference>
<evidence type="ECO:0000256" key="5">
    <source>
        <dbReference type="ARBA" id="ARBA00022723"/>
    </source>
</evidence>
<dbReference type="InterPro" id="IPR044600">
    <property type="entry name" value="ATL1/ATL16-like"/>
</dbReference>
<proteinExistence type="predicted"/>
<comment type="pathway">
    <text evidence="2">Protein modification; protein ubiquitination.</text>
</comment>
<protein>
    <submittedName>
        <fullName evidence="13">RING-type domain-containing protein</fullName>
    </submittedName>
</protein>
<dbReference type="Pfam" id="PF13639">
    <property type="entry name" value="zf-RING_2"/>
    <property type="match status" value="1"/>
</dbReference>
<evidence type="ECO:0000256" key="2">
    <source>
        <dbReference type="ARBA" id="ARBA00004906"/>
    </source>
</evidence>
<evidence type="ECO:0000256" key="6">
    <source>
        <dbReference type="ARBA" id="ARBA00022771"/>
    </source>
</evidence>
<feature type="compositionally biased region" description="Low complexity" evidence="11">
    <location>
        <begin position="280"/>
        <end position="295"/>
    </location>
</feature>
<dbReference type="GO" id="GO:0016567">
    <property type="term" value="P:protein ubiquitination"/>
    <property type="evidence" value="ECO:0007669"/>
    <property type="project" value="InterPro"/>
</dbReference>
<feature type="compositionally biased region" description="Low complexity" evidence="11">
    <location>
        <begin position="321"/>
        <end position="330"/>
    </location>
</feature>
<keyword evidence="6 10" id="KW-0863">Zinc-finger</keyword>